<dbReference type="PROSITE" id="PS51737">
    <property type="entry name" value="RECOMBINASE_DNA_BIND"/>
    <property type="match status" value="1"/>
</dbReference>
<feature type="domain" description="Recombinase" evidence="2">
    <location>
        <begin position="175"/>
        <end position="299"/>
    </location>
</feature>
<dbReference type="SMART" id="SM00857">
    <property type="entry name" value="Resolvase"/>
    <property type="match status" value="1"/>
</dbReference>
<dbReference type="GO" id="GO:0000150">
    <property type="term" value="F:DNA strand exchange activity"/>
    <property type="evidence" value="ECO:0007669"/>
    <property type="project" value="InterPro"/>
</dbReference>
<dbReference type="Pfam" id="PF13408">
    <property type="entry name" value="Zn_ribbon_recom"/>
    <property type="match status" value="1"/>
</dbReference>
<dbReference type="Pfam" id="PF00239">
    <property type="entry name" value="Resolvase"/>
    <property type="match status" value="1"/>
</dbReference>
<dbReference type="InterPro" id="IPR036162">
    <property type="entry name" value="Resolvase-like_N_sf"/>
</dbReference>
<dbReference type="Gene3D" id="3.40.50.1390">
    <property type="entry name" value="Resolvase, N-terminal catalytic domain"/>
    <property type="match status" value="1"/>
</dbReference>
<name>A0A1M4X822_9CLOT</name>
<dbReference type="RefSeq" id="WP_073248580.1">
    <property type="nucleotide sequence ID" value="NZ_FQVG01000022.1"/>
</dbReference>
<dbReference type="SUPFAM" id="SSF53041">
    <property type="entry name" value="Resolvase-like"/>
    <property type="match status" value="1"/>
</dbReference>
<proteinExistence type="predicted"/>
<organism evidence="3 4">
    <name type="scientific">Caloramator proteoclasticus DSM 10124</name>
    <dbReference type="NCBI Taxonomy" id="1121262"/>
    <lineage>
        <taxon>Bacteria</taxon>
        <taxon>Bacillati</taxon>
        <taxon>Bacillota</taxon>
        <taxon>Clostridia</taxon>
        <taxon>Eubacteriales</taxon>
        <taxon>Clostridiaceae</taxon>
        <taxon>Caloramator</taxon>
    </lineage>
</organism>
<dbReference type="PANTHER" id="PTHR30461">
    <property type="entry name" value="DNA-INVERTASE FROM LAMBDOID PROPHAGE"/>
    <property type="match status" value="1"/>
</dbReference>
<dbReference type="Gene3D" id="3.90.1750.20">
    <property type="entry name" value="Putative Large Serine Recombinase, Chain B, Domain 2"/>
    <property type="match status" value="1"/>
</dbReference>
<dbReference type="InterPro" id="IPR006119">
    <property type="entry name" value="Resolv_N"/>
</dbReference>
<dbReference type="CDD" id="cd00338">
    <property type="entry name" value="Ser_Recombinase"/>
    <property type="match status" value="1"/>
</dbReference>
<dbReference type="InterPro" id="IPR038109">
    <property type="entry name" value="DNA_bind_recomb_sf"/>
</dbReference>
<evidence type="ECO:0000259" key="2">
    <source>
        <dbReference type="PROSITE" id="PS51737"/>
    </source>
</evidence>
<evidence type="ECO:0000313" key="4">
    <source>
        <dbReference type="Proteomes" id="UP000184423"/>
    </source>
</evidence>
<dbReference type="InterPro" id="IPR011109">
    <property type="entry name" value="DNA_bind_recombinase_dom"/>
</dbReference>
<dbReference type="PROSITE" id="PS51736">
    <property type="entry name" value="RECOMBINASES_3"/>
    <property type="match status" value="1"/>
</dbReference>
<dbReference type="Proteomes" id="UP000184423">
    <property type="component" value="Unassembled WGS sequence"/>
</dbReference>
<gene>
    <name evidence="3" type="ORF">SAMN02746091_01340</name>
</gene>
<dbReference type="AlphaFoldDB" id="A0A1M4X822"/>
<keyword evidence="4" id="KW-1185">Reference proteome</keyword>
<sequence length="407" mass="47801">MQRKVIKIEPKTFKTLAKKRVAAYARVSSGKDAMLHSLSAQVSYYSEFIQRHIEWEYVGVYADEAFTGTKDERPEFQRLLKDCRDGKIDMVITKSISRFARNTVTMLEVVRELKSLNVDVYFEKENIHSLSGDGELMLTILASFAQEESRSVSENCKWRIRKGFKEGELINLRFMYGYRIEKGKIEINEDEAKIVRMIFDDYINGLGCTKIARKLREMDIEKIRGGKWNSERVVEILKNEKYTGNAMLQKKFVKDHLTKTLVRNKGYLPKYYAEETHPSIIDLETFQKAQEILEQRRLKYSPQKEDSNHIFQRKIICGICGKKYRRKRRKDKFIWHCSTYLKYGKDTCPSKQIPEDVLIKLTLEVLGLNEFDENIISNSIKEIKVSGPRKLTFIKSNGEEVEKEWDY</sequence>
<dbReference type="GO" id="GO:0003677">
    <property type="term" value="F:DNA binding"/>
    <property type="evidence" value="ECO:0007669"/>
    <property type="project" value="InterPro"/>
</dbReference>
<evidence type="ECO:0000313" key="3">
    <source>
        <dbReference type="EMBL" id="SHE89624.1"/>
    </source>
</evidence>
<dbReference type="Pfam" id="PF07508">
    <property type="entry name" value="Recombinase"/>
    <property type="match status" value="1"/>
</dbReference>
<feature type="domain" description="Resolvase/invertase-type recombinase catalytic" evidence="1">
    <location>
        <begin position="20"/>
        <end position="167"/>
    </location>
</feature>
<dbReference type="InterPro" id="IPR025827">
    <property type="entry name" value="Zn_ribbon_recom_dom"/>
</dbReference>
<reference evidence="4" key="1">
    <citation type="submission" date="2016-11" db="EMBL/GenBank/DDBJ databases">
        <authorList>
            <person name="Varghese N."/>
            <person name="Submissions S."/>
        </authorList>
    </citation>
    <scope>NUCLEOTIDE SEQUENCE [LARGE SCALE GENOMIC DNA]</scope>
    <source>
        <strain evidence="4">DSM 10124</strain>
    </source>
</reference>
<dbReference type="InterPro" id="IPR050639">
    <property type="entry name" value="SSR_resolvase"/>
</dbReference>
<dbReference type="EMBL" id="FQVG01000022">
    <property type="protein sequence ID" value="SHE89624.1"/>
    <property type="molecule type" value="Genomic_DNA"/>
</dbReference>
<dbReference type="PANTHER" id="PTHR30461:SF23">
    <property type="entry name" value="DNA RECOMBINASE-RELATED"/>
    <property type="match status" value="1"/>
</dbReference>
<evidence type="ECO:0000259" key="1">
    <source>
        <dbReference type="PROSITE" id="PS51736"/>
    </source>
</evidence>
<protein>
    <submittedName>
        <fullName evidence="3">Site-specific DNA recombinase</fullName>
    </submittedName>
</protein>
<accession>A0A1M4X822</accession>